<comment type="caution">
    <text evidence="2">The sequence shown here is derived from an EMBL/GenBank/DDBJ whole genome shotgun (WGS) entry which is preliminary data.</text>
</comment>
<dbReference type="EMBL" id="LAZR01000353">
    <property type="protein sequence ID" value="KKN72935.1"/>
    <property type="molecule type" value="Genomic_DNA"/>
</dbReference>
<sequence>MIETTLEQIITFGLLLFLIGFIVSCLLGEKWSRHG</sequence>
<keyword evidence="1" id="KW-1133">Transmembrane helix</keyword>
<name>A0A0F9SVD3_9ZZZZ</name>
<reference evidence="2" key="1">
    <citation type="journal article" date="2015" name="Nature">
        <title>Complex archaea that bridge the gap between prokaryotes and eukaryotes.</title>
        <authorList>
            <person name="Spang A."/>
            <person name="Saw J.H."/>
            <person name="Jorgensen S.L."/>
            <person name="Zaremba-Niedzwiedzka K."/>
            <person name="Martijn J."/>
            <person name="Lind A.E."/>
            <person name="van Eijk R."/>
            <person name="Schleper C."/>
            <person name="Guy L."/>
            <person name="Ettema T.J."/>
        </authorList>
    </citation>
    <scope>NUCLEOTIDE SEQUENCE</scope>
</reference>
<accession>A0A0F9SVD3</accession>
<keyword evidence="1" id="KW-0472">Membrane</keyword>
<gene>
    <name evidence="2" type="ORF">LCGC14_0406390</name>
</gene>
<evidence type="ECO:0000313" key="2">
    <source>
        <dbReference type="EMBL" id="KKN72935.1"/>
    </source>
</evidence>
<protein>
    <submittedName>
        <fullName evidence="2">Uncharacterized protein</fullName>
    </submittedName>
</protein>
<dbReference type="AlphaFoldDB" id="A0A0F9SVD3"/>
<feature type="transmembrane region" description="Helical" evidence="1">
    <location>
        <begin position="6"/>
        <end position="27"/>
    </location>
</feature>
<keyword evidence="1" id="KW-0812">Transmembrane</keyword>
<evidence type="ECO:0000256" key="1">
    <source>
        <dbReference type="SAM" id="Phobius"/>
    </source>
</evidence>
<organism evidence="2">
    <name type="scientific">marine sediment metagenome</name>
    <dbReference type="NCBI Taxonomy" id="412755"/>
    <lineage>
        <taxon>unclassified sequences</taxon>
        <taxon>metagenomes</taxon>
        <taxon>ecological metagenomes</taxon>
    </lineage>
</organism>
<proteinExistence type="predicted"/>